<gene>
    <name evidence="1" type="ORF">Rleg4DRAFT_2327</name>
</gene>
<sequence length="90" mass="10144">MASLMENGTSVLHYPAALYRMALTTKVPPEDPVTHEDVIAKRRTHADYSHYYRSTMFQNECEDCLLRAVDPDALKVGETRIELYGAAARA</sequence>
<dbReference type="HOGENOM" id="CLU_2438695_0_0_5"/>
<accession>J0CMA9</accession>
<evidence type="ECO:0000313" key="2">
    <source>
        <dbReference type="Proteomes" id="UP000005732"/>
    </source>
</evidence>
<evidence type="ECO:0000313" key="1">
    <source>
        <dbReference type="EMBL" id="EJC80690.1"/>
    </source>
</evidence>
<name>J0CMA9_RHILT</name>
<proteinExistence type="predicted"/>
<organism evidence="1 2">
    <name type="scientific">Rhizobium leguminosarum bv. trifolii WSM2297</name>
    <dbReference type="NCBI Taxonomy" id="754762"/>
    <lineage>
        <taxon>Bacteria</taxon>
        <taxon>Pseudomonadati</taxon>
        <taxon>Pseudomonadota</taxon>
        <taxon>Alphaproteobacteria</taxon>
        <taxon>Hyphomicrobiales</taxon>
        <taxon>Rhizobiaceae</taxon>
        <taxon>Rhizobium/Agrobacterium group</taxon>
        <taxon>Rhizobium</taxon>
    </lineage>
</organism>
<dbReference type="AlphaFoldDB" id="J0CMA9"/>
<reference evidence="1 2" key="1">
    <citation type="submission" date="2012-02" db="EMBL/GenBank/DDBJ databases">
        <title>Improved High-Quality Draft Sequence of Rhizobium leguminosarum bv. trifolii WSM2297.</title>
        <authorList>
            <consortium name="US DOE Joint Genome Institute"/>
            <person name="Lucas S."/>
            <person name="Han J."/>
            <person name="Lapidus A."/>
            <person name="Cheng J.-F."/>
            <person name="Goodwin L."/>
            <person name="Pitluck S."/>
            <person name="Peters L."/>
            <person name="Ovchinnikova G."/>
            <person name="Zhang X."/>
            <person name="Detter J.C."/>
            <person name="Han C."/>
            <person name="Tapia R."/>
            <person name="Land M."/>
            <person name="Hauser L."/>
            <person name="Kyrpides N."/>
            <person name="Ivanova N."/>
            <person name="Pagani I."/>
            <person name="Brau L."/>
            <person name="Yates R."/>
            <person name="O'Hara G."/>
            <person name="Rui T."/>
            <person name="Howieson J."/>
            <person name="Reeve W."/>
            <person name="Woyke T."/>
        </authorList>
    </citation>
    <scope>NUCLEOTIDE SEQUENCE [LARGE SCALE GENOMIC DNA]</scope>
    <source>
        <strain evidence="1 2">WSM2297</strain>
    </source>
</reference>
<dbReference type="Proteomes" id="UP000005732">
    <property type="component" value="Unassembled WGS sequence"/>
</dbReference>
<protein>
    <submittedName>
        <fullName evidence="1">Uncharacterized protein</fullName>
    </submittedName>
</protein>
<dbReference type="EMBL" id="JH719395">
    <property type="protein sequence ID" value="EJC80690.1"/>
    <property type="molecule type" value="Genomic_DNA"/>
</dbReference>